<dbReference type="EMBL" id="JAASUB010000009">
    <property type="protein sequence ID" value="MBC1509938.1"/>
    <property type="molecule type" value="Genomic_DNA"/>
</dbReference>
<dbReference type="Gene3D" id="3.40.50.1820">
    <property type="entry name" value="alpha/beta hydrolase"/>
    <property type="match status" value="1"/>
</dbReference>
<proteinExistence type="predicted"/>
<feature type="domain" description="Serine aminopeptidase S33" evidence="1">
    <location>
        <begin position="25"/>
        <end position="285"/>
    </location>
</feature>
<accession>A0ABR6SW85</accession>
<protein>
    <submittedName>
        <fullName evidence="2">Alpha/beta hydrolase</fullName>
    </submittedName>
</protein>
<gene>
    <name evidence="2" type="ORF">HCJ59_08555</name>
</gene>
<dbReference type="RefSeq" id="WP_185349496.1">
    <property type="nucleotide sequence ID" value="NZ_JAASTU010000009.1"/>
</dbReference>
<dbReference type="GO" id="GO:0016740">
    <property type="term" value="F:transferase activity"/>
    <property type="evidence" value="ECO:0007669"/>
    <property type="project" value="UniProtKB-KW"/>
</dbReference>
<dbReference type="InterPro" id="IPR029058">
    <property type="entry name" value="AB_hydrolase_fold"/>
</dbReference>
<dbReference type="Pfam" id="PF12146">
    <property type="entry name" value="Hydrolase_4"/>
    <property type="match status" value="1"/>
</dbReference>
<dbReference type="InterPro" id="IPR051044">
    <property type="entry name" value="MAG_DAG_Lipase"/>
</dbReference>
<comment type="caution">
    <text evidence="2">The sequence shown here is derived from an EMBL/GenBank/DDBJ whole genome shotgun (WGS) entry which is preliminary data.</text>
</comment>
<dbReference type="PANTHER" id="PTHR11614">
    <property type="entry name" value="PHOSPHOLIPASE-RELATED"/>
    <property type="match status" value="1"/>
</dbReference>
<sequence>MYKEIKLKAADGLNLHLHIWDKVENPVGIVQIVHGMAEHGARYSLFAERLNQAGYIAVADDHRGFGKSAIDESDLGHLDGESGFKDMLEDEVMVKDYLMKTYPELTYFIFSHSMGSFLMRNFVAKYEADGVIFSGSGLQPDVLLKMGQLITAKRIKKDAMKRSGFLNKLAFWGYNKPFNENHRFSWLTRDVSSYNAYEEDPFCGPVIGTTGFFHNLFEAVKISQQTETYQNVPKTLPILLLSGSDDPVGHFGKDIPKIALAFEKAGVEDVTYKIYENARHELVNELCKEIVFQDVINWMNNKIKQRGWDITKSPQ</sequence>
<keyword evidence="3" id="KW-1185">Reference proteome</keyword>
<evidence type="ECO:0000259" key="1">
    <source>
        <dbReference type="Pfam" id="PF12146"/>
    </source>
</evidence>
<evidence type="ECO:0000313" key="2">
    <source>
        <dbReference type="EMBL" id="MBC1509938.1"/>
    </source>
</evidence>
<evidence type="ECO:0000313" key="3">
    <source>
        <dbReference type="Proteomes" id="UP000587800"/>
    </source>
</evidence>
<dbReference type="SUPFAM" id="SSF53474">
    <property type="entry name" value="alpha/beta-Hydrolases"/>
    <property type="match status" value="1"/>
</dbReference>
<reference evidence="2 3" key="1">
    <citation type="submission" date="2020-03" db="EMBL/GenBank/DDBJ databases">
        <title>Soil Listeria distribution.</title>
        <authorList>
            <person name="Liao J."/>
            <person name="Wiedmann M."/>
        </authorList>
    </citation>
    <scope>NUCLEOTIDE SEQUENCE [LARGE SCALE GENOMIC DNA]</scope>
    <source>
        <strain evidence="2 3">FSL L7-1515</strain>
    </source>
</reference>
<organism evidence="2 3">
    <name type="scientific">Listeria immobilis</name>
    <dbReference type="NCBI Taxonomy" id="2713502"/>
    <lineage>
        <taxon>Bacteria</taxon>
        <taxon>Bacillati</taxon>
        <taxon>Bacillota</taxon>
        <taxon>Bacilli</taxon>
        <taxon>Bacillales</taxon>
        <taxon>Listeriaceae</taxon>
        <taxon>Listeria</taxon>
    </lineage>
</organism>
<dbReference type="Proteomes" id="UP000587800">
    <property type="component" value="Unassembled WGS sequence"/>
</dbReference>
<keyword evidence="2" id="KW-0378">Hydrolase</keyword>
<name>A0ABR6SW85_9LIST</name>
<keyword evidence="2" id="KW-0808">Transferase</keyword>
<dbReference type="InterPro" id="IPR022742">
    <property type="entry name" value="Hydrolase_4"/>
</dbReference>
<dbReference type="GO" id="GO:0016787">
    <property type="term" value="F:hydrolase activity"/>
    <property type="evidence" value="ECO:0007669"/>
    <property type="project" value="UniProtKB-KW"/>
</dbReference>